<evidence type="ECO:0000256" key="1">
    <source>
        <dbReference type="ARBA" id="ARBA00022612"/>
    </source>
</evidence>
<accession>A0A7W9DPQ7</accession>
<dbReference type="PANTHER" id="PTHR37813">
    <property type="entry name" value="FELS-2 PROPHAGE PROTEIN"/>
    <property type="match status" value="1"/>
</dbReference>
<gene>
    <name evidence="5" type="ORF">BJ981_002317</name>
</gene>
<reference evidence="5 6" key="1">
    <citation type="submission" date="2020-08" db="EMBL/GenBank/DDBJ databases">
        <title>Sequencing the genomes of 1000 actinobacteria strains.</title>
        <authorList>
            <person name="Klenk H.-P."/>
        </authorList>
    </citation>
    <scope>NUCLEOTIDE SEQUENCE [LARGE SCALE GENOMIC DNA]</scope>
    <source>
        <strain evidence="5 6">DSM 45790</strain>
    </source>
</reference>
<evidence type="ECO:0000256" key="2">
    <source>
        <dbReference type="SAM" id="Coils"/>
    </source>
</evidence>
<dbReference type="Proteomes" id="UP000588112">
    <property type="component" value="Unassembled WGS sequence"/>
</dbReference>
<evidence type="ECO:0000313" key="6">
    <source>
        <dbReference type="Proteomes" id="UP000588112"/>
    </source>
</evidence>
<feature type="region of interest" description="Disordered" evidence="3">
    <location>
        <begin position="1045"/>
        <end position="1086"/>
    </location>
</feature>
<sequence length="1113" mass="116905">MALKVGDLVAFMELDNKGFTSGAAQVDQTMNRLQSGTSRATATMERDVVKSLAEISKAIDDGLDPAAAIADLDRLESQLDATMAAMADEADEFAADLDAALEEAFDRAEAEAEQGGRRAGKALADELKRGVDDAADKARQGGEDAGESFGEGTESSGRSRMSGAMSGLMSSLKAAPWLAAAAAAGAAIGGALMSGLESAMEAEKAKAKLFAQVGAFGDDAGKLGKVAGKVYADAYGESMGDVTDAIKSVVQNLDGMDDASESSLSSMTERAMDVGSIMDEDVSAVTRAVSQILRNDLAPNAEAAFDVIVRGAQLGANKSEDLLDTFNEYGTQFRDLGLTADEALGLMVQGLKAGARDSDTVADGLKELNIRVKDLSAAPALKELGLNAKDMAQAFAEGGPKAHDALEKILGKLRDVKDPADRAQLAVQLFGTKAEDMAGALSGLDLSTAAGAIGEVDGAAKDAGDTLQDTASTKVEAFKRGLEQNVTNFIGEKVLPALEELWKGFEDSGLSETLTGIRDKAGEVFGGIVDDIKQWASDNKETLDGIRDRFSDIFKEIGEVVDTALDFIQAVWDEWGDEIMGVVTFALDHIGALIEGALKVIKGIFKTATGLIKGDWSQVWEGLGNIVDGATAGIRNIINSAMKAILKNWGVDWDEVKKTVRQKIDDVVDFVKKLPEKVKNFFSNAGSILKAAGQSIIQGLIDGIKSKVRELGDNLADITQFIKDHKGPIDKDRKLLEPAGKAIIDGLIDGIRGSEDKLKGALEKLTGIIKDGFGKTPKSDPMVDFIAANTTKLSKLADEREAILKRIADAKEYAKQIEQSAKDFAKLTGIEDPTSASDLTSGLKDRLQQMKDFAKNIQELAKRGLNKTILKQIIDAGVEGGGSLAEMLVGADDSEIKALNKAQKQIDSMSKKLGKIGADALYDTGKKAGAGYLKGLEDQLKKLDSVMKKIVDALVKAIKKELKIKSPSQVMAEIGQQTMDGLAVGIESGAGGVLDHLKTIGKQMGDAVAATAQAAISGSAYQATPEEAQLKRLLGGAKFGLAVEGLQPERGGGGSGSVPPAAPTGGSDPYSSPQDAGGGKPSVVVNMPNAVMREEADAQRLGNEFGFKYLATP</sequence>
<dbReference type="EMBL" id="JACHBR010000001">
    <property type="protein sequence ID" value="MBB5626618.1"/>
    <property type="molecule type" value="Genomic_DNA"/>
</dbReference>
<proteinExistence type="predicted"/>
<keyword evidence="2" id="KW-0175">Coiled coil</keyword>
<feature type="compositionally biased region" description="Low complexity" evidence="3">
    <location>
        <begin position="1057"/>
        <end position="1067"/>
    </location>
</feature>
<organism evidence="5 6">
    <name type="scientific">Sphaerisporangium krabiense</name>
    <dbReference type="NCBI Taxonomy" id="763782"/>
    <lineage>
        <taxon>Bacteria</taxon>
        <taxon>Bacillati</taxon>
        <taxon>Actinomycetota</taxon>
        <taxon>Actinomycetes</taxon>
        <taxon>Streptosporangiales</taxon>
        <taxon>Streptosporangiaceae</taxon>
        <taxon>Sphaerisporangium</taxon>
    </lineage>
</organism>
<dbReference type="Pfam" id="PF10145">
    <property type="entry name" value="PhageMin_Tail"/>
    <property type="match status" value="1"/>
</dbReference>
<protein>
    <submittedName>
        <fullName evidence="5">Phage-related minor tail protein/chorismate mutase</fullName>
    </submittedName>
</protein>
<feature type="compositionally biased region" description="Low complexity" evidence="3">
    <location>
        <begin position="147"/>
        <end position="163"/>
    </location>
</feature>
<keyword evidence="1" id="KW-1188">Viral release from host cell</keyword>
<dbReference type="AlphaFoldDB" id="A0A7W9DPQ7"/>
<comment type="caution">
    <text evidence="5">The sequence shown here is derived from an EMBL/GenBank/DDBJ whole genome shotgun (WGS) entry which is preliminary data.</text>
</comment>
<dbReference type="RefSeq" id="WP_184610681.1">
    <property type="nucleotide sequence ID" value="NZ_BOOS01000029.1"/>
</dbReference>
<dbReference type="InterPro" id="IPR010090">
    <property type="entry name" value="Phage_tape_meas"/>
</dbReference>
<feature type="domain" description="Phage tail tape measure protein" evidence="4">
    <location>
        <begin position="232"/>
        <end position="431"/>
    </location>
</feature>
<keyword evidence="6" id="KW-1185">Reference proteome</keyword>
<evidence type="ECO:0000256" key="3">
    <source>
        <dbReference type="SAM" id="MobiDB-lite"/>
    </source>
</evidence>
<dbReference type="PANTHER" id="PTHR37813:SF1">
    <property type="entry name" value="FELS-2 PROPHAGE PROTEIN"/>
    <property type="match status" value="1"/>
</dbReference>
<feature type="region of interest" description="Disordered" evidence="3">
    <location>
        <begin position="134"/>
        <end position="163"/>
    </location>
</feature>
<name>A0A7W9DPQ7_9ACTN</name>
<feature type="coiled-coil region" evidence="2">
    <location>
        <begin position="72"/>
        <end position="103"/>
    </location>
</feature>
<evidence type="ECO:0000259" key="4">
    <source>
        <dbReference type="Pfam" id="PF10145"/>
    </source>
</evidence>
<evidence type="ECO:0000313" key="5">
    <source>
        <dbReference type="EMBL" id="MBB5626618.1"/>
    </source>
</evidence>